<keyword evidence="3" id="KW-1185">Reference proteome</keyword>
<evidence type="ECO:0000313" key="3">
    <source>
        <dbReference type="Proteomes" id="UP000502756"/>
    </source>
</evidence>
<dbReference type="InterPro" id="IPR024311">
    <property type="entry name" value="Lipocalin-like"/>
</dbReference>
<sequence length="166" mass="18053">MNTVRLLALMLVIALPMWFGSCKKDGTEAVMPTNTSVEGNYKVSAIKVDPKIEGFDDILPLYSLLLGNTCLTDITISFKSNGTITTDYPPSCQSAGDDISDATGIDSDSKWALNGSKLTITDENGTQTAYDATFNGGNMQLKWQEDDGDASGKTFKQTYIMELKRL</sequence>
<dbReference type="AlphaFoldDB" id="A0A6M5Y4I8"/>
<evidence type="ECO:0000313" key="2">
    <source>
        <dbReference type="EMBL" id="QJW88719.1"/>
    </source>
</evidence>
<protein>
    <submittedName>
        <fullName evidence="2">Lipocalin family protein</fullName>
    </submittedName>
</protein>
<dbReference type="Pfam" id="PF13648">
    <property type="entry name" value="Lipocalin_4"/>
    <property type="match status" value="1"/>
</dbReference>
<dbReference type="PROSITE" id="PS51257">
    <property type="entry name" value="PROKAR_LIPOPROTEIN"/>
    <property type="match status" value="1"/>
</dbReference>
<dbReference type="RefSeq" id="WP_171738557.1">
    <property type="nucleotide sequence ID" value="NZ_CP053435.1"/>
</dbReference>
<name>A0A6M5Y4I8_9BACT</name>
<feature type="domain" description="Lipocalin-like" evidence="1">
    <location>
        <begin position="38"/>
        <end position="141"/>
    </location>
</feature>
<gene>
    <name evidence="2" type="ORF">HNV11_04660</name>
</gene>
<reference evidence="2 3" key="1">
    <citation type="submission" date="2020-05" db="EMBL/GenBank/DDBJ databases">
        <title>Genome sequencing of Spirosoma sp. TS118.</title>
        <authorList>
            <person name="Lee J.-H."/>
            <person name="Jeong S."/>
            <person name="Zhao L."/>
            <person name="Jung J.-H."/>
            <person name="Kim M.-K."/>
            <person name="Lim S."/>
        </authorList>
    </citation>
    <scope>NUCLEOTIDE SEQUENCE [LARGE SCALE GENOMIC DNA]</scope>
    <source>
        <strain evidence="2 3">TS118</strain>
    </source>
</reference>
<proteinExistence type="predicted"/>
<accession>A0A6M5Y4I8</accession>
<dbReference type="KEGG" id="stae:HNV11_04660"/>
<dbReference type="EMBL" id="CP053435">
    <property type="protein sequence ID" value="QJW88719.1"/>
    <property type="molecule type" value="Genomic_DNA"/>
</dbReference>
<evidence type="ECO:0000259" key="1">
    <source>
        <dbReference type="Pfam" id="PF13648"/>
    </source>
</evidence>
<dbReference type="Proteomes" id="UP000502756">
    <property type="component" value="Chromosome"/>
</dbReference>
<organism evidence="2 3">
    <name type="scientific">Spirosoma taeanense</name>
    <dbReference type="NCBI Taxonomy" id="2735870"/>
    <lineage>
        <taxon>Bacteria</taxon>
        <taxon>Pseudomonadati</taxon>
        <taxon>Bacteroidota</taxon>
        <taxon>Cytophagia</taxon>
        <taxon>Cytophagales</taxon>
        <taxon>Cytophagaceae</taxon>
        <taxon>Spirosoma</taxon>
    </lineage>
</organism>